<name>A0A4U1BMJ3_9GAMM</name>
<comment type="caution">
    <text evidence="1">The sequence shown here is derived from an EMBL/GenBank/DDBJ whole genome shotgun (WGS) entry which is preliminary data.</text>
</comment>
<protein>
    <submittedName>
        <fullName evidence="1">Uncharacterized protein</fullName>
    </submittedName>
</protein>
<evidence type="ECO:0000313" key="2">
    <source>
        <dbReference type="Proteomes" id="UP000305675"/>
    </source>
</evidence>
<dbReference type="EMBL" id="SWCJ01000010">
    <property type="protein sequence ID" value="TKB53948.1"/>
    <property type="molecule type" value="Genomic_DNA"/>
</dbReference>
<dbReference type="OrthoDB" id="6400132at2"/>
<sequence>MGNKISSDRERTLFGTRKSIMNQADKSNALATRVFALLQRKVSFELSKRLCLEDSTWQAEQSIGLASVIGREHYFERSQDFPIANRGDLVKSLRLMPSQSPISDTEYFFIERRSESSHRVTFYSFRNRDLLDRRWLIPESLLIKLAMKKLQLSAIDVVRPDGKRLFALSDASGQYTSLSSDNTPTIEKYAAAQGVALGEVANEQAYSDLVFKCWFDALIGGYPGLFGQQKRRELPAAQALMVATGLLAGYLALSSGVISAQHWLAQSNLDGIKGETVSALALQREWRKQQGSYQALSGSISQVTDTSVVWEIIAAMMAKDDDLELSRIELNQGQYVIRGTATKASDILSEINEFPGTTAVAFTRPVRKERRGFDDFEIEFEMGGQG</sequence>
<gene>
    <name evidence="1" type="ORF">FCL42_13410</name>
</gene>
<dbReference type="AlphaFoldDB" id="A0A4U1BMJ3"/>
<keyword evidence="2" id="KW-1185">Reference proteome</keyword>
<reference evidence="1 2" key="1">
    <citation type="submission" date="2019-04" db="EMBL/GenBank/DDBJ databases">
        <authorList>
            <person name="Hwang J.C."/>
        </authorList>
    </citation>
    <scope>NUCLEOTIDE SEQUENCE [LARGE SCALE GENOMIC DNA]</scope>
    <source>
        <strain evidence="1 2">IMCC35002</strain>
    </source>
</reference>
<dbReference type="RefSeq" id="WP_136863930.1">
    <property type="nucleotide sequence ID" value="NZ_SWCJ01000010.1"/>
</dbReference>
<evidence type="ECO:0000313" key="1">
    <source>
        <dbReference type="EMBL" id="TKB53948.1"/>
    </source>
</evidence>
<organism evidence="1 2">
    <name type="scientific">Ferrimonas aestuarii</name>
    <dbReference type="NCBI Taxonomy" id="2569539"/>
    <lineage>
        <taxon>Bacteria</taxon>
        <taxon>Pseudomonadati</taxon>
        <taxon>Pseudomonadota</taxon>
        <taxon>Gammaproteobacteria</taxon>
        <taxon>Alteromonadales</taxon>
        <taxon>Ferrimonadaceae</taxon>
        <taxon>Ferrimonas</taxon>
    </lineage>
</organism>
<proteinExistence type="predicted"/>
<dbReference type="Proteomes" id="UP000305675">
    <property type="component" value="Unassembled WGS sequence"/>
</dbReference>
<accession>A0A4U1BMJ3</accession>